<dbReference type="Proteomes" id="UP000663845">
    <property type="component" value="Unassembled WGS sequence"/>
</dbReference>
<name>A0A813XZC9_9BILA</name>
<dbReference type="InterPro" id="IPR029676">
    <property type="entry name" value="CFAP221"/>
</dbReference>
<evidence type="ECO:0000256" key="1">
    <source>
        <dbReference type="SAM" id="MobiDB-lite"/>
    </source>
</evidence>
<protein>
    <submittedName>
        <fullName evidence="2">Uncharacterized protein</fullName>
    </submittedName>
</protein>
<dbReference type="GO" id="GO:0044458">
    <property type="term" value="P:motile cilium assembly"/>
    <property type="evidence" value="ECO:0007669"/>
    <property type="project" value="TreeGrafter"/>
</dbReference>
<sequence length="345" mass="39697">MNNRINRDGGYVLVQDKKQSKGTQYYDDSDDDDDNDSQMATVTRRVIRTKPTKEQRIKYISTDDLQYDHRRQSIVEPNNVRRFILSLSYKKLKKPVTINPSIPSALLTAPVYHPLTVFNPTPGVMVYETPLPYSAIDPDNAICPVPLIERPGYLSTNRYLDREDVIQGTMTWKNMSSTGLSALSQVPTMSNVWLPRWNDPFSQEILPTNVPSLLHEMPSSDRNQLLDDEMNEETKLVLTPEMIRAEFIDSHVDTTTSTNEKQDLFPSGDKLPESNVVLSVHGRPPRFQREQELDYFQRKKFGELIDRVNKCMEKNHSIPQSDLLLSSDNHHQQQQQEPVLIEPSQ</sequence>
<dbReference type="PANTHER" id="PTHR46500">
    <property type="entry name" value="CILIA- AND FLAGELLA-ASSOCIATED PROTEIN 221"/>
    <property type="match status" value="1"/>
</dbReference>
<dbReference type="PANTHER" id="PTHR46500:SF1">
    <property type="entry name" value="CILIA- AND FLAGELLA-ASSOCIATED PROTEIN 221"/>
    <property type="match status" value="1"/>
</dbReference>
<evidence type="ECO:0000313" key="3">
    <source>
        <dbReference type="Proteomes" id="UP000663845"/>
    </source>
</evidence>
<gene>
    <name evidence="2" type="ORF">JYZ213_LOCUS9195</name>
</gene>
<dbReference type="GO" id="GO:0097729">
    <property type="term" value="C:9+2 motile cilium"/>
    <property type="evidence" value="ECO:0007669"/>
    <property type="project" value="TreeGrafter"/>
</dbReference>
<accession>A0A813XZC9</accession>
<dbReference type="GO" id="GO:0003341">
    <property type="term" value="P:cilium movement"/>
    <property type="evidence" value="ECO:0007669"/>
    <property type="project" value="InterPro"/>
</dbReference>
<dbReference type="AlphaFoldDB" id="A0A813XZC9"/>
<dbReference type="EMBL" id="CAJNOG010000064">
    <property type="protein sequence ID" value="CAF0875453.1"/>
    <property type="molecule type" value="Genomic_DNA"/>
</dbReference>
<feature type="compositionally biased region" description="Acidic residues" evidence="1">
    <location>
        <begin position="27"/>
        <end position="36"/>
    </location>
</feature>
<evidence type="ECO:0000313" key="2">
    <source>
        <dbReference type="EMBL" id="CAF0875453.1"/>
    </source>
</evidence>
<proteinExistence type="predicted"/>
<reference evidence="2" key="1">
    <citation type="submission" date="2021-02" db="EMBL/GenBank/DDBJ databases">
        <authorList>
            <person name="Nowell W R."/>
        </authorList>
    </citation>
    <scope>NUCLEOTIDE SEQUENCE</scope>
</reference>
<feature type="region of interest" description="Disordered" evidence="1">
    <location>
        <begin position="1"/>
        <end position="39"/>
    </location>
</feature>
<comment type="caution">
    <text evidence="2">The sequence shown here is derived from an EMBL/GenBank/DDBJ whole genome shotgun (WGS) entry which is preliminary data.</text>
</comment>
<organism evidence="2 3">
    <name type="scientific">Adineta steineri</name>
    <dbReference type="NCBI Taxonomy" id="433720"/>
    <lineage>
        <taxon>Eukaryota</taxon>
        <taxon>Metazoa</taxon>
        <taxon>Spiralia</taxon>
        <taxon>Gnathifera</taxon>
        <taxon>Rotifera</taxon>
        <taxon>Eurotatoria</taxon>
        <taxon>Bdelloidea</taxon>
        <taxon>Adinetida</taxon>
        <taxon>Adinetidae</taxon>
        <taxon>Adineta</taxon>
    </lineage>
</organism>